<comment type="caution">
    <text evidence="7">The sequence shown here is derived from an EMBL/GenBank/DDBJ whole genome shotgun (WGS) entry which is preliminary data.</text>
</comment>
<evidence type="ECO:0000256" key="4">
    <source>
        <dbReference type="ARBA" id="ARBA00022989"/>
    </source>
</evidence>
<evidence type="ECO:0000256" key="2">
    <source>
        <dbReference type="ARBA" id="ARBA00022475"/>
    </source>
</evidence>
<dbReference type="PANTHER" id="PTHR38601:SF1">
    <property type="entry name" value="HYDROGENASE-4 COMPONENT E"/>
    <property type="match status" value="1"/>
</dbReference>
<accession>A0A9D7SWZ5</accession>
<feature type="transmembrane region" description="Helical" evidence="6">
    <location>
        <begin position="52"/>
        <end position="71"/>
    </location>
</feature>
<feature type="transmembrane region" description="Helical" evidence="6">
    <location>
        <begin position="142"/>
        <end position="162"/>
    </location>
</feature>
<keyword evidence="2" id="KW-1003">Cell membrane</keyword>
<gene>
    <name evidence="7" type="ORF">IPP15_15630</name>
</gene>
<feature type="transmembrane region" description="Helical" evidence="6">
    <location>
        <begin position="29"/>
        <end position="45"/>
    </location>
</feature>
<proteinExistence type="predicted"/>
<dbReference type="Gene3D" id="1.10.287.3510">
    <property type="match status" value="1"/>
</dbReference>
<reference evidence="7 8" key="1">
    <citation type="submission" date="2020-10" db="EMBL/GenBank/DDBJ databases">
        <title>Connecting structure to function with the recovery of over 1000 high-quality activated sludge metagenome-assembled genomes encoding full-length rRNA genes using long-read sequencing.</title>
        <authorList>
            <person name="Singleton C.M."/>
            <person name="Petriglieri F."/>
            <person name="Kristensen J.M."/>
            <person name="Kirkegaard R.H."/>
            <person name="Michaelsen T.Y."/>
            <person name="Andersen M.H."/>
            <person name="Karst S.M."/>
            <person name="Dueholm M.S."/>
            <person name="Nielsen P.H."/>
            <person name="Albertsen M."/>
        </authorList>
    </citation>
    <scope>NUCLEOTIDE SEQUENCE [LARGE SCALE GENOMIC DNA]</scope>
    <source>
        <strain evidence="7">Ribe_18-Q3-R11-54_MAXAC.273</strain>
    </source>
</reference>
<dbReference type="GO" id="GO:0005886">
    <property type="term" value="C:plasma membrane"/>
    <property type="evidence" value="ECO:0007669"/>
    <property type="project" value="UniProtKB-SubCell"/>
</dbReference>
<sequence>MTDILLITFAISLILLAVANRLSSYIKILAFQGILLFGIAFIELIEINWVNLVFVLLETIVFKTIAIPYLLNYVVRKNEITRDTEPYLPDFVSIVLITTIILGSFLLTNTIHDPNVRKIFLVVALSALFTGLYIIVTRRKIITHVMGFLVIENGVFVLSIAVGSVMPMLVNIGILLDIFASVFLLGIFANKIGDVMKEQDVEQLSNLKD</sequence>
<dbReference type="EMBL" id="JADKGY010000025">
    <property type="protein sequence ID" value="MBK9983776.1"/>
    <property type="molecule type" value="Genomic_DNA"/>
</dbReference>
<evidence type="ECO:0000313" key="7">
    <source>
        <dbReference type="EMBL" id="MBK9983776.1"/>
    </source>
</evidence>
<comment type="subcellular location">
    <subcellularLocation>
        <location evidence="1">Cell membrane</location>
        <topology evidence="1">Multi-pass membrane protein</topology>
    </subcellularLocation>
</comment>
<evidence type="ECO:0000256" key="1">
    <source>
        <dbReference type="ARBA" id="ARBA00004651"/>
    </source>
</evidence>
<protein>
    <recommendedName>
        <fullName evidence="9">Hydrogenase</fullName>
    </recommendedName>
</protein>
<dbReference type="Proteomes" id="UP000808337">
    <property type="component" value="Unassembled WGS sequence"/>
</dbReference>
<evidence type="ECO:0000256" key="6">
    <source>
        <dbReference type="SAM" id="Phobius"/>
    </source>
</evidence>
<keyword evidence="4 6" id="KW-1133">Transmembrane helix</keyword>
<keyword evidence="5 6" id="KW-0472">Membrane</keyword>
<feature type="transmembrane region" description="Helical" evidence="6">
    <location>
        <begin position="91"/>
        <end position="107"/>
    </location>
</feature>
<dbReference type="PANTHER" id="PTHR38601">
    <property type="entry name" value="HYDROGENASE-4 COMPONENT E"/>
    <property type="match status" value="1"/>
</dbReference>
<keyword evidence="3 6" id="KW-0812">Transmembrane</keyword>
<evidence type="ECO:0000256" key="3">
    <source>
        <dbReference type="ARBA" id="ARBA00022692"/>
    </source>
</evidence>
<name>A0A9D7SWZ5_9BACT</name>
<feature type="transmembrane region" description="Helical" evidence="6">
    <location>
        <begin position="119"/>
        <end position="136"/>
    </location>
</feature>
<evidence type="ECO:0000256" key="5">
    <source>
        <dbReference type="ARBA" id="ARBA00023136"/>
    </source>
</evidence>
<evidence type="ECO:0008006" key="9">
    <source>
        <dbReference type="Google" id="ProtNLM"/>
    </source>
</evidence>
<dbReference type="InterPro" id="IPR038730">
    <property type="entry name" value="HyfE-like"/>
</dbReference>
<organism evidence="7 8">
    <name type="scientific">Candidatus Opimibacter skivensis</name>
    <dbReference type="NCBI Taxonomy" id="2982028"/>
    <lineage>
        <taxon>Bacteria</taxon>
        <taxon>Pseudomonadati</taxon>
        <taxon>Bacteroidota</taxon>
        <taxon>Saprospiria</taxon>
        <taxon>Saprospirales</taxon>
        <taxon>Saprospiraceae</taxon>
        <taxon>Candidatus Opimibacter</taxon>
    </lineage>
</organism>
<feature type="transmembrane region" description="Helical" evidence="6">
    <location>
        <begin position="169"/>
        <end position="189"/>
    </location>
</feature>
<evidence type="ECO:0000313" key="8">
    <source>
        <dbReference type="Proteomes" id="UP000808337"/>
    </source>
</evidence>
<dbReference type="AlphaFoldDB" id="A0A9D7SWZ5"/>